<feature type="domain" description="FAD-binding FR-type" evidence="12">
    <location>
        <begin position="295"/>
        <end position="397"/>
    </location>
</feature>
<evidence type="ECO:0000256" key="3">
    <source>
        <dbReference type="ARBA" id="ARBA00022714"/>
    </source>
</evidence>
<organism evidence="13 14">
    <name type="scientific">Spartinivicinus marinus</name>
    <dbReference type="NCBI Taxonomy" id="2994442"/>
    <lineage>
        <taxon>Bacteria</taxon>
        <taxon>Pseudomonadati</taxon>
        <taxon>Pseudomonadota</taxon>
        <taxon>Gammaproteobacteria</taxon>
        <taxon>Oceanospirillales</taxon>
        <taxon>Zooshikellaceae</taxon>
        <taxon>Spartinivicinus</taxon>
    </lineage>
</organism>
<name>A0A853I3Y8_9GAMM</name>
<keyword evidence="14" id="KW-1185">Reference proteome</keyword>
<dbReference type="InterPro" id="IPR036010">
    <property type="entry name" value="2Fe-2S_ferredoxin-like_sf"/>
</dbReference>
<dbReference type="SUPFAM" id="SSF141673">
    <property type="entry name" value="MOSC N-terminal domain-like"/>
    <property type="match status" value="1"/>
</dbReference>
<dbReference type="Pfam" id="PF03473">
    <property type="entry name" value="MOSC"/>
    <property type="match status" value="1"/>
</dbReference>
<dbReference type="SUPFAM" id="SSF54292">
    <property type="entry name" value="2Fe-2S ferredoxin-like"/>
    <property type="match status" value="1"/>
</dbReference>
<evidence type="ECO:0000313" key="13">
    <source>
        <dbReference type="EMBL" id="NYZ64681.1"/>
    </source>
</evidence>
<dbReference type="Pfam" id="PF00111">
    <property type="entry name" value="Fer2"/>
    <property type="match status" value="1"/>
</dbReference>
<dbReference type="SUPFAM" id="SSF52343">
    <property type="entry name" value="Ferredoxin reductase-like, C-terminal NADP-linked domain"/>
    <property type="match status" value="1"/>
</dbReference>
<dbReference type="InterPro" id="IPR001433">
    <property type="entry name" value="OxRdtase_FAD/NAD-bd"/>
</dbReference>
<dbReference type="PANTHER" id="PTHR47354:SF6">
    <property type="entry name" value="NADH OXIDOREDUCTASE HCR"/>
    <property type="match status" value="1"/>
</dbReference>
<evidence type="ECO:0000256" key="4">
    <source>
        <dbReference type="ARBA" id="ARBA00022723"/>
    </source>
</evidence>
<dbReference type="InterPro" id="IPR050415">
    <property type="entry name" value="MRET"/>
</dbReference>
<dbReference type="Pfam" id="PF00970">
    <property type="entry name" value="FAD_binding_6"/>
    <property type="match status" value="1"/>
</dbReference>
<keyword evidence="8" id="KW-0411">Iron-sulfur</keyword>
<accession>A0A853I3Y8</accession>
<keyword evidence="4" id="KW-0479">Metal-binding</keyword>
<dbReference type="InterPro" id="IPR001041">
    <property type="entry name" value="2Fe-2S_ferredoxin-type"/>
</dbReference>
<dbReference type="SUPFAM" id="SSF50800">
    <property type="entry name" value="PK beta-barrel domain-like"/>
    <property type="match status" value="1"/>
</dbReference>
<evidence type="ECO:0000313" key="14">
    <source>
        <dbReference type="Proteomes" id="UP000569732"/>
    </source>
</evidence>
<dbReference type="InterPro" id="IPR017927">
    <property type="entry name" value="FAD-bd_FR_type"/>
</dbReference>
<dbReference type="InterPro" id="IPR017938">
    <property type="entry name" value="Riboflavin_synthase-like_b-brl"/>
</dbReference>
<dbReference type="RefSeq" id="WP_180566721.1">
    <property type="nucleotide sequence ID" value="NZ_JACCKB010000002.1"/>
</dbReference>
<dbReference type="InterPro" id="IPR012675">
    <property type="entry name" value="Beta-grasp_dom_sf"/>
</dbReference>
<evidence type="ECO:0000259" key="10">
    <source>
        <dbReference type="PROSITE" id="PS51085"/>
    </source>
</evidence>
<dbReference type="AlphaFoldDB" id="A0A853I3Y8"/>
<keyword evidence="3" id="KW-0001">2Fe-2S</keyword>
<reference evidence="13 14" key="1">
    <citation type="submission" date="2020-07" db="EMBL/GenBank/DDBJ databases">
        <title>Endozoicomonas sp. nov., isolated from sediment.</title>
        <authorList>
            <person name="Gu T."/>
        </authorList>
    </citation>
    <scope>NUCLEOTIDE SEQUENCE [LARGE SCALE GENOMIC DNA]</scope>
    <source>
        <strain evidence="13 14">SM1973</strain>
    </source>
</reference>
<comment type="similarity">
    <text evidence="9">In the N-terminal section; belongs to the FAD-binding oxidoreductase type 6 family.</text>
</comment>
<dbReference type="GO" id="GO:0016491">
    <property type="term" value="F:oxidoreductase activity"/>
    <property type="evidence" value="ECO:0007669"/>
    <property type="project" value="UniProtKB-KW"/>
</dbReference>
<dbReference type="PROSITE" id="PS51340">
    <property type="entry name" value="MOSC"/>
    <property type="match status" value="1"/>
</dbReference>
<dbReference type="InterPro" id="IPR006058">
    <property type="entry name" value="2Fe2S_fd_BS"/>
</dbReference>
<evidence type="ECO:0000256" key="1">
    <source>
        <dbReference type="ARBA" id="ARBA00001974"/>
    </source>
</evidence>
<proteinExistence type="inferred from homology"/>
<keyword evidence="2" id="KW-0285">Flavoprotein</keyword>
<dbReference type="SUPFAM" id="SSF63380">
    <property type="entry name" value="Riboflavin synthase domain-like"/>
    <property type="match status" value="1"/>
</dbReference>
<dbReference type="PROSITE" id="PS51384">
    <property type="entry name" value="FAD_FR"/>
    <property type="match status" value="1"/>
</dbReference>
<dbReference type="InterPro" id="IPR008333">
    <property type="entry name" value="Cbr1-like_FAD-bd_dom"/>
</dbReference>
<dbReference type="Gene3D" id="3.10.20.30">
    <property type="match status" value="1"/>
</dbReference>
<keyword evidence="5" id="KW-0274">FAD</keyword>
<keyword evidence="7" id="KW-0408">Iron</keyword>
<comment type="caution">
    <text evidence="13">The sequence shown here is derived from an EMBL/GenBank/DDBJ whole genome shotgun (WGS) entry which is preliminary data.</text>
</comment>
<dbReference type="Gene3D" id="2.40.30.10">
    <property type="entry name" value="Translation factors"/>
    <property type="match status" value="1"/>
</dbReference>
<feature type="domain" description="2Fe-2S ferredoxin-type" evidence="10">
    <location>
        <begin position="544"/>
        <end position="631"/>
    </location>
</feature>
<dbReference type="PROSITE" id="PS51085">
    <property type="entry name" value="2FE2S_FER_2"/>
    <property type="match status" value="1"/>
</dbReference>
<dbReference type="GO" id="GO:0030151">
    <property type="term" value="F:molybdenum ion binding"/>
    <property type="evidence" value="ECO:0007669"/>
    <property type="project" value="InterPro"/>
</dbReference>
<dbReference type="PANTHER" id="PTHR47354">
    <property type="entry name" value="NADH OXIDOREDUCTASE HCR"/>
    <property type="match status" value="1"/>
</dbReference>
<dbReference type="GO" id="GO:0030170">
    <property type="term" value="F:pyridoxal phosphate binding"/>
    <property type="evidence" value="ECO:0007669"/>
    <property type="project" value="InterPro"/>
</dbReference>
<feature type="domain" description="MOSC" evidence="11">
    <location>
        <begin position="111"/>
        <end position="266"/>
    </location>
</feature>
<sequence>MSQTARLSAITVYPIKSTAGLSVSQAMANREGLVFDRRFVLVDDNGLFITGRQYPQLTLIKSAIIPVGMQISAPGMPTLTINYSQFTSQYEPITIWKDTIQAQYCYQEYDLWFSEFLGKPCHLYFYGDRSQRPVKKRPNDQVSFADGYPLLLISEASLIDLNCRTAEPIEMAQFRPNIVVNGTKAFTEDSWQQIKIGEVRFDVVSPCARCIFTTVNPSNATKSPLKEPVTTLANYRSDESHNIFFGQNLVALNEGIIVIGDSVEVIKTKAPAVYIDNAPIKRKPTQTTQQGNHSTTDIQLTCQRVIEETPTTKTFLFTSTERLPSYLPGQYLAIQPTINGQAITRTYTLSSSPSRPEHFAITVKREENGVVSNWLHNHLMEGDQITAQLPSGDFHLQRTNNNKLLLLAAGCGITPMLSILRWLTDRLENVDVVLIYSARSQADIIAYHELLLLAEQNPCFTLHITLTQPTQIPAWPGYQGRLNQAMLQQCIPDLAERAIFVCGSASFMEHCKTLSQQLGHGLTDYYEERFFTPQQTQEVATPKKSVSILFDSWDIMVKGDNQTPLLQQAEQAGVAIPYMCRAGICGQCKVKVVSGHYQRLADTPLSEEEKTDNVVLACSCLANSDLVINAI</sequence>
<evidence type="ECO:0000256" key="5">
    <source>
        <dbReference type="ARBA" id="ARBA00022827"/>
    </source>
</evidence>
<dbReference type="Proteomes" id="UP000569732">
    <property type="component" value="Unassembled WGS sequence"/>
</dbReference>
<evidence type="ECO:0000259" key="11">
    <source>
        <dbReference type="PROSITE" id="PS51340"/>
    </source>
</evidence>
<dbReference type="InterPro" id="IPR039261">
    <property type="entry name" value="FNR_nucleotide-bd"/>
</dbReference>
<dbReference type="Pfam" id="PF03476">
    <property type="entry name" value="MOSC_N"/>
    <property type="match status" value="1"/>
</dbReference>
<protein>
    <submittedName>
        <fullName evidence="13">MOSC domain-containing protein</fullName>
    </submittedName>
</protein>
<evidence type="ECO:0000256" key="6">
    <source>
        <dbReference type="ARBA" id="ARBA00023002"/>
    </source>
</evidence>
<keyword evidence="6" id="KW-0560">Oxidoreductase</keyword>
<dbReference type="GO" id="GO:0051537">
    <property type="term" value="F:2 iron, 2 sulfur cluster binding"/>
    <property type="evidence" value="ECO:0007669"/>
    <property type="project" value="UniProtKB-KW"/>
</dbReference>
<dbReference type="EMBL" id="JACCKB010000002">
    <property type="protein sequence ID" value="NYZ64681.1"/>
    <property type="molecule type" value="Genomic_DNA"/>
</dbReference>
<evidence type="ECO:0000256" key="2">
    <source>
        <dbReference type="ARBA" id="ARBA00022630"/>
    </source>
</evidence>
<dbReference type="Pfam" id="PF00175">
    <property type="entry name" value="NAD_binding_1"/>
    <property type="match status" value="1"/>
</dbReference>
<evidence type="ECO:0000256" key="8">
    <source>
        <dbReference type="ARBA" id="ARBA00023014"/>
    </source>
</evidence>
<dbReference type="InterPro" id="IPR005303">
    <property type="entry name" value="MOCOS_middle"/>
</dbReference>
<evidence type="ECO:0000256" key="9">
    <source>
        <dbReference type="ARBA" id="ARBA00061434"/>
    </source>
</evidence>
<dbReference type="InterPro" id="IPR011037">
    <property type="entry name" value="Pyrv_Knase-like_insert_dom_sf"/>
</dbReference>
<gene>
    <name evidence="13" type="ORF">H0A36_01595</name>
</gene>
<dbReference type="CDD" id="cd00207">
    <property type="entry name" value="fer2"/>
    <property type="match status" value="1"/>
</dbReference>
<dbReference type="CDD" id="cd06215">
    <property type="entry name" value="FNR_iron_sulfur_binding_1"/>
    <property type="match status" value="1"/>
</dbReference>
<dbReference type="InterPro" id="IPR005302">
    <property type="entry name" value="MoCF_Sase_C"/>
</dbReference>
<evidence type="ECO:0000256" key="7">
    <source>
        <dbReference type="ARBA" id="ARBA00023004"/>
    </source>
</evidence>
<dbReference type="PRINTS" id="PR00410">
    <property type="entry name" value="PHEHYDRXLASE"/>
</dbReference>
<evidence type="ECO:0000259" key="12">
    <source>
        <dbReference type="PROSITE" id="PS51384"/>
    </source>
</evidence>
<dbReference type="Gene3D" id="3.40.50.80">
    <property type="entry name" value="Nucleotide-binding domain of ferredoxin-NADP reductase (FNR) module"/>
    <property type="match status" value="1"/>
</dbReference>
<dbReference type="PROSITE" id="PS00197">
    <property type="entry name" value="2FE2S_FER_1"/>
    <property type="match status" value="1"/>
</dbReference>
<comment type="cofactor">
    <cofactor evidence="1">
        <name>FAD</name>
        <dbReference type="ChEBI" id="CHEBI:57692"/>
    </cofactor>
</comment>